<keyword evidence="4" id="KW-0472">Membrane</keyword>
<evidence type="ECO:0000256" key="2">
    <source>
        <dbReference type="ARBA" id="ARBA00007248"/>
    </source>
</evidence>
<dbReference type="RefSeq" id="WP_135950374.1">
    <property type="nucleotide sequence ID" value="NZ_CAONYA010000015.1"/>
</dbReference>
<dbReference type="InterPro" id="IPR014941">
    <property type="entry name" value="FimB/Mfa2/Mfa3"/>
</dbReference>
<dbReference type="GO" id="GO:0009279">
    <property type="term" value="C:cell outer membrane"/>
    <property type="evidence" value="ECO:0007669"/>
    <property type="project" value="UniProtKB-SubCell"/>
</dbReference>
<organism evidence="8 9">
    <name type="scientific">Phocaeicola sartorii</name>
    <dbReference type="NCBI Taxonomy" id="671267"/>
    <lineage>
        <taxon>Bacteria</taxon>
        <taxon>Pseudomonadati</taxon>
        <taxon>Bacteroidota</taxon>
        <taxon>Bacteroidia</taxon>
        <taxon>Bacteroidales</taxon>
        <taxon>Bacteroidaceae</taxon>
        <taxon>Phocaeicola</taxon>
    </lineage>
</organism>
<gene>
    <name evidence="8" type="ORF">E5339_02380</name>
</gene>
<protein>
    <submittedName>
        <fullName evidence="8">Uncharacterized protein</fullName>
    </submittedName>
</protein>
<dbReference type="Proteomes" id="UP000310760">
    <property type="component" value="Unassembled WGS sequence"/>
</dbReference>
<keyword evidence="6" id="KW-0998">Cell outer membrane</keyword>
<evidence type="ECO:0000313" key="8">
    <source>
        <dbReference type="EMBL" id="TGY72706.1"/>
    </source>
</evidence>
<comment type="similarity">
    <text evidence="2">Belongs to the bacteroidetes fimbrillin superfamily. FimB/Mfa2 family.</text>
</comment>
<dbReference type="Gene3D" id="2.60.40.2090">
    <property type="match status" value="1"/>
</dbReference>
<sequence>MNIISAYIRKMGRAILAATVFCSVLPSCDNIIYDDEGDCSVTYRVAFRYDRNMKWTDAFPSEVKSVHLYAFNKGGILVWQNSEKGEALAADGYAMTLDLPSGDYHLVAWCGLENDGTRPESFFVPEARVGETRLEELRCKLSREYDAGGAYSKKKLYPLYHGMLDVNLPDLTYEGGEYTCTVPLIKNTNHVRVILQHLSGEPVAPEDFTFQIEEENGLMGNDNSLLPDEMITYWAHDKQSGTTGMGIDDYPEQGRAAQAEQASARAVTSVSVAIADLTIARLTKERKTYLTIHNPEGEIAARIPLRDYALLLKDGYDHEMTDEDYLDRQDEWALTFFLDERDKWIGVSIIINSWRVVLEDIDFGGN</sequence>
<proteinExistence type="inferred from homology"/>
<accession>A0A4S2FU01</accession>
<reference evidence="8 9" key="1">
    <citation type="submission" date="2019-04" db="EMBL/GenBank/DDBJ databases">
        <title>Microbes associate with the intestines of laboratory mice.</title>
        <authorList>
            <person name="Navarre W."/>
            <person name="Wong E."/>
            <person name="Huang K."/>
            <person name="Tropini C."/>
            <person name="Ng K."/>
            <person name="Yu B."/>
        </authorList>
    </citation>
    <scope>NUCLEOTIDE SEQUENCE [LARGE SCALE GENOMIC DNA]</scope>
    <source>
        <strain evidence="8 9">NM22_B1</strain>
    </source>
</reference>
<evidence type="ECO:0000256" key="4">
    <source>
        <dbReference type="ARBA" id="ARBA00023136"/>
    </source>
</evidence>
<keyword evidence="5" id="KW-0564">Palmitate</keyword>
<dbReference type="Gene3D" id="2.60.40.2100">
    <property type="match status" value="1"/>
</dbReference>
<keyword evidence="7" id="KW-0449">Lipoprotein</keyword>
<evidence type="ECO:0000256" key="1">
    <source>
        <dbReference type="ARBA" id="ARBA00004442"/>
    </source>
</evidence>
<evidence type="ECO:0000256" key="7">
    <source>
        <dbReference type="ARBA" id="ARBA00023288"/>
    </source>
</evidence>
<name>A0A4S2FU01_9BACT</name>
<evidence type="ECO:0000256" key="6">
    <source>
        <dbReference type="ARBA" id="ARBA00023237"/>
    </source>
</evidence>
<evidence type="ECO:0000256" key="3">
    <source>
        <dbReference type="ARBA" id="ARBA00022729"/>
    </source>
</evidence>
<comment type="subcellular location">
    <subcellularLocation>
        <location evidence="1">Cell outer membrane</location>
    </subcellularLocation>
</comment>
<comment type="caution">
    <text evidence="8">The sequence shown here is derived from an EMBL/GenBank/DDBJ whole genome shotgun (WGS) entry which is preliminary data.</text>
</comment>
<evidence type="ECO:0000313" key="9">
    <source>
        <dbReference type="Proteomes" id="UP000310760"/>
    </source>
</evidence>
<dbReference type="EMBL" id="SRYJ01000004">
    <property type="protein sequence ID" value="TGY72706.1"/>
    <property type="molecule type" value="Genomic_DNA"/>
</dbReference>
<keyword evidence="3" id="KW-0732">Signal</keyword>
<dbReference type="AlphaFoldDB" id="A0A4S2FU01"/>
<evidence type="ECO:0000256" key="5">
    <source>
        <dbReference type="ARBA" id="ARBA00023139"/>
    </source>
</evidence>
<dbReference type="Pfam" id="PF08842">
    <property type="entry name" value="Mfa2"/>
    <property type="match status" value="1"/>
</dbReference>